<name>A0A8X8X6R0_SALSN</name>
<reference evidence="3" key="1">
    <citation type="submission" date="2018-01" db="EMBL/GenBank/DDBJ databases">
        <authorList>
            <person name="Mao J.F."/>
        </authorList>
    </citation>
    <scope>NUCLEOTIDE SEQUENCE</scope>
    <source>
        <strain evidence="3">Huo1</strain>
        <tissue evidence="3">Leaf</tissue>
    </source>
</reference>
<comment type="caution">
    <text evidence="3">The sequence shown here is derived from an EMBL/GenBank/DDBJ whole genome shotgun (WGS) entry which is preliminary data.</text>
</comment>
<keyword evidence="4" id="KW-1185">Reference proteome</keyword>
<dbReference type="Proteomes" id="UP000298416">
    <property type="component" value="Unassembled WGS sequence"/>
</dbReference>
<evidence type="ECO:0000259" key="2">
    <source>
        <dbReference type="PROSITE" id="PS50181"/>
    </source>
</evidence>
<dbReference type="InterPro" id="IPR001810">
    <property type="entry name" value="F-box_dom"/>
</dbReference>
<organism evidence="3">
    <name type="scientific">Salvia splendens</name>
    <name type="common">Scarlet sage</name>
    <dbReference type="NCBI Taxonomy" id="180675"/>
    <lineage>
        <taxon>Eukaryota</taxon>
        <taxon>Viridiplantae</taxon>
        <taxon>Streptophyta</taxon>
        <taxon>Embryophyta</taxon>
        <taxon>Tracheophyta</taxon>
        <taxon>Spermatophyta</taxon>
        <taxon>Magnoliopsida</taxon>
        <taxon>eudicotyledons</taxon>
        <taxon>Gunneridae</taxon>
        <taxon>Pentapetalae</taxon>
        <taxon>asterids</taxon>
        <taxon>lamiids</taxon>
        <taxon>Lamiales</taxon>
        <taxon>Lamiaceae</taxon>
        <taxon>Nepetoideae</taxon>
        <taxon>Mentheae</taxon>
        <taxon>Salviinae</taxon>
        <taxon>Salvia</taxon>
        <taxon>Salvia subgen. Calosphace</taxon>
        <taxon>core Calosphace</taxon>
    </lineage>
</organism>
<evidence type="ECO:0000313" key="4">
    <source>
        <dbReference type="Proteomes" id="UP000298416"/>
    </source>
</evidence>
<dbReference type="OrthoDB" id="2095648at2759"/>
<dbReference type="PROSITE" id="PS50181">
    <property type="entry name" value="FBOX"/>
    <property type="match status" value="1"/>
</dbReference>
<dbReference type="Pfam" id="PF12937">
    <property type="entry name" value="F-box-like"/>
    <property type="match status" value="1"/>
</dbReference>
<dbReference type="EMBL" id="PNBA02000011">
    <property type="protein sequence ID" value="KAG6407154.1"/>
    <property type="molecule type" value="Genomic_DNA"/>
</dbReference>
<feature type="domain" description="F-box" evidence="2">
    <location>
        <begin position="24"/>
        <end position="71"/>
    </location>
</feature>
<dbReference type="CDD" id="cd22164">
    <property type="entry name" value="F-box_AtSKIP19-like"/>
    <property type="match status" value="1"/>
</dbReference>
<dbReference type="PANTHER" id="PTHR38926">
    <property type="entry name" value="F-BOX DOMAIN CONTAINING PROTEIN, EXPRESSED"/>
    <property type="match status" value="1"/>
</dbReference>
<proteinExistence type="predicted"/>
<evidence type="ECO:0000313" key="3">
    <source>
        <dbReference type="EMBL" id="KAG6407154.1"/>
    </source>
</evidence>
<feature type="compositionally biased region" description="Pro residues" evidence="1">
    <location>
        <begin position="15"/>
        <end position="26"/>
    </location>
</feature>
<gene>
    <name evidence="3" type="ORF">SASPL_130138</name>
</gene>
<evidence type="ECO:0000256" key="1">
    <source>
        <dbReference type="SAM" id="MobiDB-lite"/>
    </source>
</evidence>
<reference evidence="3" key="2">
    <citation type="submission" date="2020-08" db="EMBL/GenBank/DDBJ databases">
        <title>Plant Genome Project.</title>
        <authorList>
            <person name="Zhang R.-G."/>
        </authorList>
    </citation>
    <scope>NUCLEOTIDE SEQUENCE</scope>
    <source>
        <strain evidence="3">Huo1</strain>
        <tissue evidence="3">Leaf</tissue>
    </source>
</reference>
<dbReference type="PANTHER" id="PTHR38926:SF2">
    <property type="entry name" value="F-BOX_LRR-REPEAT PROTEIN 21-RELATED"/>
    <property type="match status" value="1"/>
</dbReference>
<dbReference type="AlphaFoldDB" id="A0A8X8X6R0"/>
<accession>A0A8X8X6R0</accession>
<sequence length="258" mass="29646">MFSKRRKSNRAEYPIPAPAAAPSPPPSIELPEDLTANILQRLDAEEIIVSAMLVCSTWWRVCKNPAIWRVIDLDYRRCQQSDDFDNIRSAVDFDIIWRSAVDRSQGQLLELKLAYLEAEDGILNYVAERSSQLRCLTLERYFGRDDVAWTDAIKKFTQLEELHYIIMPEFDIIDFETIGTSCPMLKSFTYNEFCCEQSEEEDDLDDGVRFSVRYGVAIGKTMHNLCHLRLWALETKNEGLEAILNGCHSTFGDAMVLI</sequence>
<protein>
    <recommendedName>
        <fullName evidence="2">F-box domain-containing protein</fullName>
    </recommendedName>
</protein>
<feature type="region of interest" description="Disordered" evidence="1">
    <location>
        <begin position="1"/>
        <end position="26"/>
    </location>
</feature>